<comment type="caution">
    <text evidence="2">The sequence shown here is derived from an EMBL/GenBank/DDBJ whole genome shotgun (WGS) entry which is preliminary data.</text>
</comment>
<feature type="transmembrane region" description="Helical" evidence="1">
    <location>
        <begin position="214"/>
        <end position="236"/>
    </location>
</feature>
<dbReference type="EMBL" id="MUHD01000016">
    <property type="protein sequence ID" value="OXB08625.1"/>
    <property type="molecule type" value="Genomic_DNA"/>
</dbReference>
<keyword evidence="1" id="KW-1133">Transmembrane helix</keyword>
<feature type="transmembrane region" description="Helical" evidence="1">
    <location>
        <begin position="152"/>
        <end position="174"/>
    </location>
</feature>
<keyword evidence="1" id="KW-0472">Membrane</keyword>
<evidence type="ECO:0000313" key="3">
    <source>
        <dbReference type="Proteomes" id="UP000198381"/>
    </source>
</evidence>
<feature type="transmembrane region" description="Helical" evidence="1">
    <location>
        <begin position="76"/>
        <end position="93"/>
    </location>
</feature>
<protein>
    <recommendedName>
        <fullName evidence="4">DUF3667 domain-containing protein</fullName>
    </recommendedName>
</protein>
<evidence type="ECO:0008006" key="4">
    <source>
        <dbReference type="Google" id="ProtNLM"/>
    </source>
</evidence>
<keyword evidence="3" id="KW-1185">Reference proteome</keyword>
<accession>A0ABX4CVG9</accession>
<sequence length="245" mass="28455">MTNNCLNCNEETTAKFCSNCSQATSTHRFSLSHVIKHDFIHGIFHFDKGFFYTIKELFSRPGHSIREYVQGKRVKHFNYFATIILLLTINYFLKKWTKIDISTLFNKTAVSGLFKVLKDYSKITAFLHIPIIAFVSYLLFKKSKQNYTENLVLNLYLLCGVLTISLIFPISMILSDNKEFLLGVNILLSVLTFLYIAFFYYQYFSVFDLKKYKLIIRSILIAALYLLTKQVINSILNTVGTKFLS</sequence>
<keyword evidence="1" id="KW-0812">Transmembrane</keyword>
<reference evidence="2 3" key="1">
    <citation type="submission" date="2016-11" db="EMBL/GenBank/DDBJ databases">
        <title>Whole genomes of Flavobacteriaceae.</title>
        <authorList>
            <person name="Stine C."/>
            <person name="Li C."/>
            <person name="Tadesse D."/>
        </authorList>
    </citation>
    <scope>NUCLEOTIDE SEQUENCE [LARGE SCALE GENOMIC DNA]</scope>
    <source>
        <strain evidence="2 3">CCUG 60112</strain>
    </source>
</reference>
<gene>
    <name evidence="2" type="ORF">B0A81_09995</name>
</gene>
<name>A0ABX4CVG9_9FLAO</name>
<feature type="transmembrane region" description="Helical" evidence="1">
    <location>
        <begin position="123"/>
        <end position="140"/>
    </location>
</feature>
<dbReference type="InterPro" id="IPR022134">
    <property type="entry name" value="DUF3667"/>
</dbReference>
<proteinExistence type="predicted"/>
<feature type="transmembrane region" description="Helical" evidence="1">
    <location>
        <begin position="180"/>
        <end position="202"/>
    </location>
</feature>
<dbReference type="Proteomes" id="UP000198381">
    <property type="component" value="Unassembled WGS sequence"/>
</dbReference>
<dbReference type="RefSeq" id="WP_089057885.1">
    <property type="nucleotide sequence ID" value="NZ_MUHD01000016.1"/>
</dbReference>
<dbReference type="Pfam" id="PF12412">
    <property type="entry name" value="DUF3667"/>
    <property type="match status" value="1"/>
</dbReference>
<evidence type="ECO:0000256" key="1">
    <source>
        <dbReference type="SAM" id="Phobius"/>
    </source>
</evidence>
<organism evidence="2 3">
    <name type="scientific">Flavobacterium plurextorum</name>
    <dbReference type="NCBI Taxonomy" id="1114867"/>
    <lineage>
        <taxon>Bacteria</taxon>
        <taxon>Pseudomonadati</taxon>
        <taxon>Bacteroidota</taxon>
        <taxon>Flavobacteriia</taxon>
        <taxon>Flavobacteriales</taxon>
        <taxon>Flavobacteriaceae</taxon>
        <taxon>Flavobacterium</taxon>
    </lineage>
</organism>
<evidence type="ECO:0000313" key="2">
    <source>
        <dbReference type="EMBL" id="OXB08625.1"/>
    </source>
</evidence>